<dbReference type="InterPro" id="IPR003609">
    <property type="entry name" value="Pan_app"/>
</dbReference>
<feature type="domain" description="Apple" evidence="1">
    <location>
        <begin position="35"/>
        <end position="119"/>
    </location>
</feature>
<evidence type="ECO:0000313" key="2">
    <source>
        <dbReference type="WBParaSite" id="maker-PairedContig_1198-snap-gene-2.9-mRNA-1"/>
    </source>
</evidence>
<proteinExistence type="predicted"/>
<dbReference type="AlphaFoldDB" id="A0A1I8EA12"/>
<organism evidence="2">
    <name type="scientific">Wuchereria bancrofti</name>
    <dbReference type="NCBI Taxonomy" id="6293"/>
    <lineage>
        <taxon>Eukaryota</taxon>
        <taxon>Metazoa</taxon>
        <taxon>Ecdysozoa</taxon>
        <taxon>Nematoda</taxon>
        <taxon>Chromadorea</taxon>
        <taxon>Rhabditida</taxon>
        <taxon>Spirurina</taxon>
        <taxon>Spiruromorpha</taxon>
        <taxon>Filarioidea</taxon>
        <taxon>Onchocercidae</taxon>
        <taxon>Wuchereria</taxon>
    </lineage>
</organism>
<sequence>MSQIIEAYNRPKNFEKLNFAEIPDHFGNPCVMCKCFVEYTDRDMPISLKPYGVANDSYSSTEDQCLVTCLKDTRCKTVVYGLIGGRDIFTCELYESMTVNQLIYVPNVNIYLPKRKSDCKVYCKLEKVRHEHIQSLKILNRQEEVTKRKMTYLILLGQRNHFAFG</sequence>
<name>A0A1I8EA12_WUCBA</name>
<dbReference type="PROSITE" id="PS50948">
    <property type="entry name" value="PAN"/>
    <property type="match status" value="1"/>
</dbReference>
<evidence type="ECO:0000259" key="1">
    <source>
        <dbReference type="PROSITE" id="PS50948"/>
    </source>
</evidence>
<accession>A0A1I8EA12</accession>
<dbReference type="STRING" id="6293.A0A1I8EA12"/>
<reference evidence="2" key="1">
    <citation type="submission" date="2016-11" db="UniProtKB">
        <authorList>
            <consortium name="WormBaseParasite"/>
        </authorList>
    </citation>
    <scope>IDENTIFICATION</scope>
    <source>
        <strain evidence="2">pt0022</strain>
    </source>
</reference>
<dbReference type="WBParaSite" id="maker-PairedContig_1198-snap-gene-2.9-mRNA-1">
    <property type="protein sequence ID" value="maker-PairedContig_1198-snap-gene-2.9-mRNA-1"/>
    <property type="gene ID" value="maker-PairedContig_1198-snap-gene-2.9"/>
</dbReference>
<protein>
    <submittedName>
        <fullName evidence="2">Apple domain-containing protein</fullName>
    </submittedName>
</protein>